<dbReference type="GO" id="GO:0006355">
    <property type="term" value="P:regulation of DNA-templated transcription"/>
    <property type="evidence" value="ECO:0007669"/>
    <property type="project" value="InterPro"/>
</dbReference>
<dbReference type="Pfam" id="PF05043">
    <property type="entry name" value="Mga"/>
    <property type="match status" value="1"/>
</dbReference>
<dbReference type="InterPro" id="IPR036634">
    <property type="entry name" value="PRD_sf"/>
</dbReference>
<evidence type="ECO:0000256" key="5">
    <source>
        <dbReference type="ARBA" id="ARBA00023163"/>
    </source>
</evidence>
<organism evidence="9 10">
    <name type="scientific">Lentibacillus populi</name>
    <dbReference type="NCBI Taxonomy" id="1827502"/>
    <lineage>
        <taxon>Bacteria</taxon>
        <taxon>Bacillati</taxon>
        <taxon>Bacillota</taxon>
        <taxon>Bacilli</taxon>
        <taxon>Bacillales</taxon>
        <taxon>Bacillaceae</taxon>
        <taxon>Lentibacillus</taxon>
    </lineage>
</organism>
<dbReference type="CDD" id="cd05568">
    <property type="entry name" value="PTS_IIB_bgl_like"/>
    <property type="match status" value="1"/>
</dbReference>
<dbReference type="PANTHER" id="PTHR30185:SF13">
    <property type="entry name" value="LICABCH OPERON REGULATOR-RELATED"/>
    <property type="match status" value="1"/>
</dbReference>
<dbReference type="InterPro" id="IPR013196">
    <property type="entry name" value="HTH_11"/>
</dbReference>
<dbReference type="SUPFAM" id="SSF55804">
    <property type="entry name" value="Phoshotransferase/anion transport protein"/>
    <property type="match status" value="1"/>
</dbReference>
<dbReference type="InterPro" id="IPR013011">
    <property type="entry name" value="PTS_EIIB_2"/>
</dbReference>
<feature type="domain" description="PTS EIIB type-2" evidence="7">
    <location>
        <begin position="414"/>
        <end position="505"/>
    </location>
</feature>
<dbReference type="InterPro" id="IPR050661">
    <property type="entry name" value="BglG_antiterminators"/>
</dbReference>
<name>A0A9W5U1B0_9BACI</name>
<feature type="domain" description="PTS EIIA type-2" evidence="6">
    <location>
        <begin position="506"/>
        <end position="645"/>
    </location>
</feature>
<keyword evidence="1" id="KW-0808">Transferase</keyword>
<dbReference type="GO" id="GO:0009401">
    <property type="term" value="P:phosphoenolpyruvate-dependent sugar phosphotransferase system"/>
    <property type="evidence" value="ECO:0007669"/>
    <property type="project" value="InterPro"/>
</dbReference>
<dbReference type="InterPro" id="IPR011608">
    <property type="entry name" value="PRD"/>
</dbReference>
<feature type="domain" description="PRD" evidence="8">
    <location>
        <begin position="303"/>
        <end position="410"/>
    </location>
</feature>
<dbReference type="InterPro" id="IPR036388">
    <property type="entry name" value="WH-like_DNA-bd_sf"/>
</dbReference>
<keyword evidence="2" id="KW-0677">Repeat</keyword>
<dbReference type="RefSeq" id="WP_188725841.1">
    <property type="nucleotide sequence ID" value="NZ_BMJD01000060.1"/>
</dbReference>
<evidence type="ECO:0000259" key="8">
    <source>
        <dbReference type="PROSITE" id="PS51372"/>
    </source>
</evidence>
<dbReference type="Gene3D" id="3.40.930.10">
    <property type="entry name" value="Mannitol-specific EII, Chain A"/>
    <property type="match status" value="1"/>
</dbReference>
<evidence type="ECO:0000256" key="4">
    <source>
        <dbReference type="ARBA" id="ARBA00023159"/>
    </source>
</evidence>
<dbReference type="PANTHER" id="PTHR30185">
    <property type="entry name" value="CRYPTIC BETA-GLUCOSIDE BGL OPERON ANTITERMINATOR"/>
    <property type="match status" value="1"/>
</dbReference>
<dbReference type="PROSITE" id="PS51099">
    <property type="entry name" value="PTS_EIIB_TYPE_2"/>
    <property type="match status" value="1"/>
</dbReference>
<keyword evidence="4" id="KW-0010">Activator</keyword>
<comment type="caution">
    <text evidence="9">The sequence shown here is derived from an EMBL/GenBank/DDBJ whole genome shotgun (WGS) entry which is preliminary data.</text>
</comment>
<proteinExistence type="predicted"/>
<dbReference type="SUPFAM" id="SSF63520">
    <property type="entry name" value="PTS-regulatory domain, PRD"/>
    <property type="match status" value="2"/>
</dbReference>
<dbReference type="Pfam" id="PF00874">
    <property type="entry name" value="PRD"/>
    <property type="match status" value="2"/>
</dbReference>
<dbReference type="Proteomes" id="UP000621492">
    <property type="component" value="Unassembled WGS sequence"/>
</dbReference>
<dbReference type="SUPFAM" id="SSF52794">
    <property type="entry name" value="PTS system IIB component-like"/>
    <property type="match status" value="1"/>
</dbReference>
<protein>
    <submittedName>
        <fullName evidence="9">LicABCH operon regulator</fullName>
    </submittedName>
</protein>
<dbReference type="Pfam" id="PF08279">
    <property type="entry name" value="HTH_11"/>
    <property type="match status" value="1"/>
</dbReference>
<dbReference type="PROSITE" id="PS51372">
    <property type="entry name" value="PRD_2"/>
    <property type="match status" value="2"/>
</dbReference>
<evidence type="ECO:0000256" key="2">
    <source>
        <dbReference type="ARBA" id="ARBA00022737"/>
    </source>
</evidence>
<reference evidence="9" key="1">
    <citation type="journal article" date="2014" name="Int. J. Syst. Evol. Microbiol.">
        <title>Complete genome sequence of Corynebacterium casei LMG S-19264T (=DSM 44701T), isolated from a smear-ripened cheese.</title>
        <authorList>
            <consortium name="US DOE Joint Genome Institute (JGI-PGF)"/>
            <person name="Walter F."/>
            <person name="Albersmeier A."/>
            <person name="Kalinowski J."/>
            <person name="Ruckert C."/>
        </authorList>
    </citation>
    <scope>NUCLEOTIDE SEQUENCE</scope>
    <source>
        <strain evidence="9">CGMCC 1.15454</strain>
    </source>
</reference>
<dbReference type="Pfam" id="PF00359">
    <property type="entry name" value="PTS_EIIA_2"/>
    <property type="match status" value="1"/>
</dbReference>
<dbReference type="InterPro" id="IPR016152">
    <property type="entry name" value="PTrfase/Anion_transptr"/>
</dbReference>
<evidence type="ECO:0000313" key="10">
    <source>
        <dbReference type="Proteomes" id="UP000621492"/>
    </source>
</evidence>
<evidence type="ECO:0000313" key="9">
    <source>
        <dbReference type="EMBL" id="GGB60552.1"/>
    </source>
</evidence>
<dbReference type="AlphaFoldDB" id="A0A9W5U1B0"/>
<dbReference type="Gene3D" id="1.10.1790.10">
    <property type="entry name" value="PRD domain"/>
    <property type="match status" value="2"/>
</dbReference>
<reference evidence="9" key="2">
    <citation type="submission" date="2020-09" db="EMBL/GenBank/DDBJ databases">
        <authorList>
            <person name="Sun Q."/>
            <person name="Zhou Y."/>
        </authorList>
    </citation>
    <scope>NUCLEOTIDE SEQUENCE</scope>
    <source>
        <strain evidence="9">CGMCC 1.15454</strain>
    </source>
</reference>
<gene>
    <name evidence="9" type="primary">licR</name>
    <name evidence="9" type="ORF">GCM10011409_42380</name>
</gene>
<dbReference type="EMBL" id="BMJD01000060">
    <property type="protein sequence ID" value="GGB60552.1"/>
    <property type="molecule type" value="Genomic_DNA"/>
</dbReference>
<dbReference type="InterPro" id="IPR007737">
    <property type="entry name" value="Mga_HTH"/>
</dbReference>
<evidence type="ECO:0000259" key="7">
    <source>
        <dbReference type="PROSITE" id="PS51099"/>
    </source>
</evidence>
<dbReference type="InterPro" id="IPR002178">
    <property type="entry name" value="PTS_EIIA_type-2_dom"/>
</dbReference>
<keyword evidence="3" id="KW-0805">Transcription regulation</keyword>
<keyword evidence="10" id="KW-1185">Reference proteome</keyword>
<evidence type="ECO:0000256" key="1">
    <source>
        <dbReference type="ARBA" id="ARBA00022679"/>
    </source>
</evidence>
<keyword evidence="5" id="KW-0804">Transcription</keyword>
<dbReference type="CDD" id="cd00211">
    <property type="entry name" value="PTS_IIA_fru"/>
    <property type="match status" value="1"/>
</dbReference>
<accession>A0A9W5U1B0</accession>
<dbReference type="GO" id="GO:0008982">
    <property type="term" value="F:protein-N(PI)-phosphohistidine-sugar phosphotransferase activity"/>
    <property type="evidence" value="ECO:0007669"/>
    <property type="project" value="InterPro"/>
</dbReference>
<feature type="domain" description="PRD" evidence="8">
    <location>
        <begin position="189"/>
        <end position="294"/>
    </location>
</feature>
<dbReference type="Gene3D" id="1.10.10.10">
    <property type="entry name" value="Winged helix-like DNA-binding domain superfamily/Winged helix DNA-binding domain"/>
    <property type="match status" value="2"/>
</dbReference>
<evidence type="ECO:0000256" key="3">
    <source>
        <dbReference type="ARBA" id="ARBA00023015"/>
    </source>
</evidence>
<dbReference type="PROSITE" id="PS51094">
    <property type="entry name" value="PTS_EIIA_TYPE_2"/>
    <property type="match status" value="1"/>
</dbReference>
<sequence>MLNSRMRTILRELMTAHTPITSTYLANLNQVTTRTIREDIKSLDLLLADNGAQIESIMGKGYKLTILDNQGFRKYLQSNFSEDMTDGDFVPESPEERIFYTIKRLLLCETYVKLDDLADEMFISKSTIQNDLKHVKQILGNFDIKLISRPNYGVKVVGSELKLRFCMAEYIFDRNDRSRNHMIEGNLQLLPKKNLEIIHDIILKQIKANHITLSDIAINNLFIHISIAYKRIKNGNHVTLIKAEVQEIMEQVEYRVAQKMVREVEDAFGVIFPQSEVAYIAIHLLGTKMLTQTSTGDKLVEHVMDEDILNLVMAALDKIESKLNLELKGDQELVMGLCLHLKPAINRYKYGMNIRNPMLTDIKKNYPLAFEAGVIAGLTIEGKTGKEINENEVGYIALHIGAAIERKKMESGPKQCLIVCASGLGTARLIYYKLKNHFGKSLDVIGTTEFYNLSQHHLHNIDFIVSSIPISEELPVPIIEVNAIVGDNDLAKIEQFIVNKKRDIHSFFKKDLMYLGEDFSSMDEVLEFLHLQLLSKGLVEAPFLDAIYEREKVAPTSFGNLVAIPHPITPESNHTFLAVCTLKKPINWNNKSVQLVCLLSVKKNSQEDLQSMYDVLGKIIDNGSVVHQLIKAKTFDEFMNVLVGSAI</sequence>
<dbReference type="InterPro" id="IPR036095">
    <property type="entry name" value="PTS_EIIB-like_sf"/>
</dbReference>
<evidence type="ECO:0000259" key="6">
    <source>
        <dbReference type="PROSITE" id="PS51094"/>
    </source>
</evidence>
<dbReference type="Gene3D" id="3.40.50.2300">
    <property type="match status" value="1"/>
</dbReference>